<dbReference type="EMBL" id="LUEZ02000041">
    <property type="protein sequence ID" value="RDB24820.1"/>
    <property type="molecule type" value="Genomic_DNA"/>
</dbReference>
<gene>
    <name evidence="2" type="ORF">Hypma_008004</name>
</gene>
<reference evidence="2" key="1">
    <citation type="submission" date="2018-04" db="EMBL/GenBank/DDBJ databases">
        <title>Whole genome sequencing of Hypsizygus marmoreus.</title>
        <authorList>
            <person name="Choi I.-G."/>
            <person name="Min B."/>
            <person name="Kim J.-G."/>
            <person name="Kim S."/>
            <person name="Oh Y.-L."/>
            <person name="Kong W.-S."/>
            <person name="Park H."/>
            <person name="Jeong J."/>
            <person name="Song E.-S."/>
        </authorList>
    </citation>
    <scope>NUCLEOTIDE SEQUENCE [LARGE SCALE GENOMIC DNA]</scope>
    <source>
        <strain evidence="2">51987-8</strain>
    </source>
</reference>
<evidence type="ECO:0000256" key="1">
    <source>
        <dbReference type="SAM" id="Phobius"/>
    </source>
</evidence>
<keyword evidence="1" id="KW-0472">Membrane</keyword>
<dbReference type="STRING" id="39966.A0A369JUC7"/>
<evidence type="ECO:0000313" key="2">
    <source>
        <dbReference type="EMBL" id="RDB24820.1"/>
    </source>
</evidence>
<protein>
    <submittedName>
        <fullName evidence="2">Uncharacterized protein</fullName>
    </submittedName>
</protein>
<comment type="caution">
    <text evidence="2">The sequence shown here is derived from an EMBL/GenBank/DDBJ whole genome shotgun (WGS) entry which is preliminary data.</text>
</comment>
<dbReference type="InParanoid" id="A0A369JUC7"/>
<keyword evidence="1" id="KW-1133">Transmembrane helix</keyword>
<feature type="transmembrane region" description="Helical" evidence="1">
    <location>
        <begin position="187"/>
        <end position="208"/>
    </location>
</feature>
<dbReference type="AlphaFoldDB" id="A0A369JUC7"/>
<dbReference type="OrthoDB" id="3346251at2759"/>
<keyword evidence="1" id="KW-0812">Transmembrane</keyword>
<feature type="transmembrane region" description="Helical" evidence="1">
    <location>
        <begin position="228"/>
        <end position="249"/>
    </location>
</feature>
<feature type="transmembrane region" description="Helical" evidence="1">
    <location>
        <begin position="255"/>
        <end position="276"/>
    </location>
</feature>
<dbReference type="Proteomes" id="UP000076154">
    <property type="component" value="Unassembled WGS sequence"/>
</dbReference>
<feature type="transmembrane region" description="Helical" evidence="1">
    <location>
        <begin position="120"/>
        <end position="140"/>
    </location>
</feature>
<feature type="transmembrane region" description="Helical" evidence="1">
    <location>
        <begin position="95"/>
        <end position="113"/>
    </location>
</feature>
<sequence>MSQPFDVPAYTIAAYLRIASIAVALYDYLETLPTIIRFFREQYKSRRLSLSFVLLVLIRASSILVLTISNVGFFYGKFTHATCKKFFLLPPTFKVLQVMVSQAILGVRAWNLARRSRRSSYFLVTLYFIACVLQWITTLYQRTPDLGGPVHVSARQQILTSPGSLILAIMQQGNCRAFNQARQLGAWIYYAIAVVYDFSTTAVAVFYLLKYKMASNNSLMSKVTRMMLYDGIGYFIALAGVNVFNLILYKKGQDIQTAAASLAYCVSWIMSQRLLMHLYGVSRQRRDESIEEAITITQNLDSARIVSRAIRTQFEQKSGPLDLTIPDFDLGTDPGQAEIPDENLEIQKIIHAVRDIVGKLIRGGHNGSQTQCTPYSAVHPTLERPCSLYYLEVIQPKIAAS</sequence>
<keyword evidence="3" id="KW-1185">Reference proteome</keyword>
<feature type="transmembrane region" description="Helical" evidence="1">
    <location>
        <begin position="50"/>
        <end position="75"/>
    </location>
</feature>
<evidence type="ECO:0000313" key="3">
    <source>
        <dbReference type="Proteomes" id="UP000076154"/>
    </source>
</evidence>
<proteinExistence type="predicted"/>
<name>A0A369JUC7_HYPMA</name>
<accession>A0A369JUC7</accession>
<feature type="transmembrane region" description="Helical" evidence="1">
    <location>
        <begin position="12"/>
        <end position="29"/>
    </location>
</feature>
<organism evidence="2 3">
    <name type="scientific">Hypsizygus marmoreus</name>
    <name type="common">White beech mushroom</name>
    <name type="synonym">Agaricus marmoreus</name>
    <dbReference type="NCBI Taxonomy" id="39966"/>
    <lineage>
        <taxon>Eukaryota</taxon>
        <taxon>Fungi</taxon>
        <taxon>Dikarya</taxon>
        <taxon>Basidiomycota</taxon>
        <taxon>Agaricomycotina</taxon>
        <taxon>Agaricomycetes</taxon>
        <taxon>Agaricomycetidae</taxon>
        <taxon>Agaricales</taxon>
        <taxon>Tricholomatineae</taxon>
        <taxon>Lyophyllaceae</taxon>
        <taxon>Hypsizygus</taxon>
    </lineage>
</organism>